<dbReference type="AlphaFoldDB" id="A0A0H5QFI0"/>
<feature type="transmembrane region" description="Helical" evidence="1">
    <location>
        <begin position="119"/>
        <end position="139"/>
    </location>
</feature>
<keyword evidence="1" id="KW-0472">Membrane</keyword>
<accession>A0A0H5QFI0</accession>
<evidence type="ECO:0000313" key="2">
    <source>
        <dbReference type="EMBL" id="CRZ00793.1"/>
    </source>
</evidence>
<name>A0A0H5QFI0_9EUKA</name>
<feature type="transmembrane region" description="Helical" evidence="1">
    <location>
        <begin position="87"/>
        <end position="107"/>
    </location>
</feature>
<reference evidence="2" key="1">
    <citation type="submission" date="2015-04" db="EMBL/GenBank/DDBJ databases">
        <title>The genome sequence of the plant pathogenic Rhizarian Plasmodiophora brassicae reveals insights in its biotrophic life cycle and the origin of chitin synthesis.</title>
        <authorList>
            <person name="Schwelm A."/>
            <person name="Fogelqvist J."/>
            <person name="Knaust A."/>
            <person name="Julke S."/>
            <person name="Lilja T."/>
            <person name="Dhandapani V."/>
            <person name="Bonilla-Rosso G."/>
            <person name="Karlsson M."/>
            <person name="Shevchenko A."/>
            <person name="Choi S.R."/>
            <person name="Kim H.G."/>
            <person name="Park J.Y."/>
            <person name="Lim Y.P."/>
            <person name="Ludwig-Muller J."/>
            <person name="Dixelius C."/>
        </authorList>
    </citation>
    <scope>NUCLEOTIDE SEQUENCE</scope>
    <source>
        <tissue evidence="2">Potato root galls</tissue>
    </source>
</reference>
<evidence type="ECO:0000256" key="1">
    <source>
        <dbReference type="SAM" id="Phobius"/>
    </source>
</evidence>
<keyword evidence="1" id="KW-0812">Transmembrane</keyword>
<protein>
    <submittedName>
        <fullName evidence="2">Uncharacterized protein</fullName>
    </submittedName>
</protein>
<feature type="transmembrane region" description="Helical" evidence="1">
    <location>
        <begin position="145"/>
        <end position="163"/>
    </location>
</feature>
<organism evidence="2">
    <name type="scientific">Spongospora subterranea</name>
    <dbReference type="NCBI Taxonomy" id="70186"/>
    <lineage>
        <taxon>Eukaryota</taxon>
        <taxon>Sar</taxon>
        <taxon>Rhizaria</taxon>
        <taxon>Endomyxa</taxon>
        <taxon>Phytomyxea</taxon>
        <taxon>Plasmodiophorida</taxon>
        <taxon>Plasmodiophoridae</taxon>
        <taxon>Spongospora</taxon>
    </lineage>
</organism>
<proteinExistence type="predicted"/>
<sequence>SSSDQSFIVYRVLYMANQYYSKESVKQVLENGYNKVNLCAQQLLKGSTSRDDLLFIDICILGCGGLVSILFPGLISGLFGGEFASGTVMSTATRSIGVYMIGMACLIQSISAHPSNLTIRAIMVFWCLASFNSFYIIAYTQTGSILYYICLVMNGALAVAHSIEGKLIKV</sequence>
<keyword evidence="1" id="KW-1133">Transmembrane helix</keyword>
<feature type="transmembrane region" description="Helical" evidence="1">
    <location>
        <begin position="53"/>
        <end position="75"/>
    </location>
</feature>
<feature type="non-terminal residue" evidence="2">
    <location>
        <position position="1"/>
    </location>
</feature>
<dbReference type="EMBL" id="HACM01000351">
    <property type="protein sequence ID" value="CRZ00793.1"/>
    <property type="molecule type" value="Transcribed_RNA"/>
</dbReference>